<dbReference type="PROSITE" id="PS51318">
    <property type="entry name" value="TAT"/>
    <property type="match status" value="1"/>
</dbReference>
<feature type="chain" id="PRO_5046621946" evidence="1">
    <location>
        <begin position="36"/>
        <end position="179"/>
    </location>
</feature>
<organism evidence="2 3">
    <name type="scientific">Microbacterium paraoxydans</name>
    <dbReference type="NCBI Taxonomy" id="199592"/>
    <lineage>
        <taxon>Bacteria</taxon>
        <taxon>Bacillati</taxon>
        <taxon>Actinomycetota</taxon>
        <taxon>Actinomycetes</taxon>
        <taxon>Micrococcales</taxon>
        <taxon>Microbacteriaceae</taxon>
        <taxon>Microbacterium</taxon>
    </lineage>
</organism>
<dbReference type="RefSeq" id="WP_211545000.1">
    <property type="nucleotide sequence ID" value="NZ_JAGTUK010000003.1"/>
</dbReference>
<keyword evidence="3" id="KW-1185">Reference proteome</keyword>
<dbReference type="EMBL" id="JAGTUK010000003">
    <property type="protein sequence ID" value="MBS0024580.1"/>
    <property type="molecule type" value="Genomic_DNA"/>
</dbReference>
<keyword evidence="1" id="KW-0732">Signal</keyword>
<name>A0ABS5IP03_9MICO</name>
<sequence length="179" mass="18164">MTQSSHGISRRTLIKGAAWSAPVIAVAVAAPLAAASGNIVPNSEANYYWDAEAQGAFTSLVAASGELRATFSTQISYRANPWMSPPAGGSLVVVVTFSSPVTLDPASSFGAWVPQPTGGSTATSFTFTRTPSSFGDALSFNVIGSQAGELRSTATMTLLNGGSATATTEPSAQTTVLVA</sequence>
<comment type="caution">
    <text evidence="2">The sequence shown here is derived from an EMBL/GenBank/DDBJ whole genome shotgun (WGS) entry which is preliminary data.</text>
</comment>
<evidence type="ECO:0000313" key="2">
    <source>
        <dbReference type="EMBL" id="MBS0024580.1"/>
    </source>
</evidence>
<protein>
    <submittedName>
        <fullName evidence="2">Uncharacterized protein</fullName>
    </submittedName>
</protein>
<dbReference type="InterPro" id="IPR006311">
    <property type="entry name" value="TAT_signal"/>
</dbReference>
<reference evidence="2 3" key="1">
    <citation type="submission" date="2021-04" db="EMBL/GenBank/DDBJ databases">
        <title>Whole genome analysis of root endophytic bacterium Microbacterium paraoxydans ku-mp colonizing RP-bio226 rice variety.</title>
        <authorList>
            <person name="Ulaganathan K."/>
            <person name="Latha B."/>
        </authorList>
    </citation>
    <scope>NUCLEOTIDE SEQUENCE [LARGE SCALE GENOMIC DNA]</scope>
    <source>
        <strain evidence="3">ku-mp</strain>
    </source>
</reference>
<dbReference type="Proteomes" id="UP000678243">
    <property type="component" value="Unassembled WGS sequence"/>
</dbReference>
<evidence type="ECO:0000256" key="1">
    <source>
        <dbReference type="SAM" id="SignalP"/>
    </source>
</evidence>
<proteinExistence type="predicted"/>
<gene>
    <name evidence="2" type="ORF">KE274_10705</name>
</gene>
<accession>A0ABS5IP03</accession>
<feature type="signal peptide" evidence="1">
    <location>
        <begin position="1"/>
        <end position="35"/>
    </location>
</feature>
<evidence type="ECO:0000313" key="3">
    <source>
        <dbReference type="Proteomes" id="UP000678243"/>
    </source>
</evidence>